<evidence type="ECO:0000313" key="2">
    <source>
        <dbReference type="EMBL" id="KAI1242198.1"/>
    </source>
</evidence>
<dbReference type="Proteomes" id="UP000618051">
    <property type="component" value="Unassembled WGS sequence"/>
</dbReference>
<evidence type="ECO:0000313" key="1">
    <source>
        <dbReference type="EMBL" id="KAG0118243.1"/>
    </source>
</evidence>
<reference evidence="2 3" key="2">
    <citation type="journal article" date="2021" name="J. Hered.">
        <title>Feather Gene Expression Elucidates the Developmental Basis of Plumage Iridescence in African Starlings.</title>
        <authorList>
            <person name="Rubenstein D.R."/>
            <person name="Corvelo A."/>
            <person name="MacManes M.D."/>
            <person name="Maia R."/>
            <person name="Narzisi G."/>
            <person name="Rousaki A."/>
            <person name="Vandenabeele P."/>
            <person name="Shawkey M.D."/>
            <person name="Solomon J."/>
        </authorList>
    </citation>
    <scope>NUCLEOTIDE SEQUENCE [LARGE SCALE GENOMIC DNA]</scope>
    <source>
        <strain evidence="2">SS15</strain>
    </source>
</reference>
<sequence length="450" mass="50026">MPATGPSSLLNHPLELLNLSALLSRLHVAIQKELSQCAREVFLPAGAATLEHTGYMSQSQFFPETSFVHDTGLLILPVSGEESEERRMLHLNNLRKWTNQSSHSLTFHSHLPRQHRSLIAKPSFQKRDCVHLLKEKVQPLLVENYGLKTVADGSLSAAFGLKIWFDACSAESSQHSLETIVDSWILELVCKAVIVVLQLVKAPVRDWKQSKAGSQPHYTLENIPSFLLISLLQLLQSLLTAHMQDVSTDLLCSFCQLVDECYRCLHEGDPALTWPQAHRAIIPSSITAARRSSNEHGDFSTCLALNDVSEELQHAAANKAMDVTHMGLQYIQELVPSTTGSFLQLVTIQHLHQHFCHSCQNGISHPNMHSSASSTKITDPYDRSGLRVQPSWPSHISLYIIIELPRENNLSISPASAGNSEYPPCTISSKASSLTATPTVRKWLQDKHRV</sequence>
<proteinExistence type="predicted"/>
<protein>
    <submittedName>
        <fullName evidence="1">Uncharacterized protein</fullName>
    </submittedName>
</protein>
<dbReference type="AlphaFoldDB" id="A0A835NLU3"/>
<name>A0A835NLU3_9PASS</name>
<evidence type="ECO:0000313" key="3">
    <source>
        <dbReference type="Proteomes" id="UP000618051"/>
    </source>
</evidence>
<reference evidence="1" key="1">
    <citation type="submission" date="2020-10" db="EMBL/GenBank/DDBJ databases">
        <title>Feather gene expression reveals the developmental basis of iridescence in African starlings.</title>
        <authorList>
            <person name="Rubenstein D.R."/>
        </authorList>
    </citation>
    <scope>NUCLEOTIDE SEQUENCE</scope>
    <source>
        <strain evidence="1">SS15</strain>
        <tissue evidence="1">Liver</tissue>
    </source>
</reference>
<gene>
    <name evidence="2" type="ORF">IHE44_0005715</name>
    <name evidence="1" type="ORF">IHE44_001306</name>
</gene>
<keyword evidence="3" id="KW-1185">Reference proteome</keyword>
<organism evidence="1">
    <name type="scientific">Lamprotornis superbus</name>
    <dbReference type="NCBI Taxonomy" id="245042"/>
    <lineage>
        <taxon>Eukaryota</taxon>
        <taxon>Metazoa</taxon>
        <taxon>Chordata</taxon>
        <taxon>Craniata</taxon>
        <taxon>Vertebrata</taxon>
        <taxon>Euteleostomi</taxon>
        <taxon>Archelosauria</taxon>
        <taxon>Archosauria</taxon>
        <taxon>Dinosauria</taxon>
        <taxon>Saurischia</taxon>
        <taxon>Theropoda</taxon>
        <taxon>Coelurosauria</taxon>
        <taxon>Aves</taxon>
        <taxon>Neognathae</taxon>
        <taxon>Neoaves</taxon>
        <taxon>Telluraves</taxon>
        <taxon>Australaves</taxon>
        <taxon>Passeriformes</taxon>
        <taxon>Sturnidae</taxon>
        <taxon>Lamprotornis</taxon>
    </lineage>
</organism>
<accession>A0A835NLU3</accession>
<reference evidence="2" key="3">
    <citation type="submission" date="2022-01" db="EMBL/GenBank/DDBJ databases">
        <authorList>
            <person name="Rubenstein D.R."/>
        </authorList>
    </citation>
    <scope>NUCLEOTIDE SEQUENCE</scope>
    <source>
        <strain evidence="2">SS15</strain>
        <tissue evidence="2">Liver</tissue>
    </source>
</reference>
<dbReference type="EMBL" id="JADDUC010000116">
    <property type="protein sequence ID" value="KAG0118243.1"/>
    <property type="molecule type" value="Genomic_DNA"/>
</dbReference>
<dbReference type="EMBL" id="JADDUC020000002">
    <property type="protein sequence ID" value="KAI1242198.1"/>
    <property type="molecule type" value="Genomic_DNA"/>
</dbReference>
<comment type="caution">
    <text evidence="1">The sequence shown here is derived from an EMBL/GenBank/DDBJ whole genome shotgun (WGS) entry which is preliminary data.</text>
</comment>